<dbReference type="Pfam" id="PF00416">
    <property type="entry name" value="Ribosomal_S13"/>
    <property type="match status" value="1"/>
</dbReference>
<comment type="similarity">
    <text evidence="1">Belongs to the universal ribosomal protein uS13 family.</text>
</comment>
<dbReference type="EMBL" id="GL378345">
    <property type="protein sequence ID" value="EFJ47342.1"/>
    <property type="molecule type" value="Genomic_DNA"/>
</dbReference>
<dbReference type="eggNOG" id="KOG3311">
    <property type="taxonomic scope" value="Eukaryota"/>
</dbReference>
<gene>
    <name evidence="4" type="ORF">VOLCADRAFT_61524</name>
</gene>
<dbReference type="SUPFAM" id="SSF46946">
    <property type="entry name" value="S13-like H2TH domain"/>
    <property type="match status" value="1"/>
</dbReference>
<organism evidence="5">
    <name type="scientific">Volvox carteri f. nagariensis</name>
    <dbReference type="NCBI Taxonomy" id="3068"/>
    <lineage>
        <taxon>Eukaryota</taxon>
        <taxon>Viridiplantae</taxon>
        <taxon>Chlorophyta</taxon>
        <taxon>core chlorophytes</taxon>
        <taxon>Chlorophyceae</taxon>
        <taxon>CS clade</taxon>
        <taxon>Chlamydomonadales</taxon>
        <taxon>Volvocaceae</taxon>
        <taxon>Volvox</taxon>
    </lineage>
</organism>
<dbReference type="InterPro" id="IPR010979">
    <property type="entry name" value="Ribosomal_uS13-like_H2TH"/>
</dbReference>
<reference evidence="4 5" key="1">
    <citation type="journal article" date="2010" name="Science">
        <title>Genomic analysis of organismal complexity in the multicellular green alga Volvox carteri.</title>
        <authorList>
            <person name="Prochnik S.E."/>
            <person name="Umen J."/>
            <person name="Nedelcu A.M."/>
            <person name="Hallmann A."/>
            <person name="Miller S.M."/>
            <person name="Nishii I."/>
            <person name="Ferris P."/>
            <person name="Kuo A."/>
            <person name="Mitros T."/>
            <person name="Fritz-Laylin L.K."/>
            <person name="Hellsten U."/>
            <person name="Chapman J."/>
            <person name="Simakov O."/>
            <person name="Rensing S.A."/>
            <person name="Terry A."/>
            <person name="Pangilinan J."/>
            <person name="Kapitonov V."/>
            <person name="Jurka J."/>
            <person name="Salamov A."/>
            <person name="Shapiro H."/>
            <person name="Schmutz J."/>
            <person name="Grimwood J."/>
            <person name="Lindquist E."/>
            <person name="Lucas S."/>
            <person name="Grigoriev I.V."/>
            <person name="Schmitt R."/>
            <person name="Kirk D."/>
            <person name="Rokhsar D.S."/>
        </authorList>
    </citation>
    <scope>NUCLEOTIDE SEQUENCE [LARGE SCALE GENOMIC DNA]</scope>
    <source>
        <strain evidence="5">f. Nagariensis / Eve</strain>
    </source>
</reference>
<evidence type="ECO:0000313" key="4">
    <source>
        <dbReference type="EMBL" id="EFJ47342.1"/>
    </source>
</evidence>
<dbReference type="OrthoDB" id="1702480at2759"/>
<dbReference type="AlphaFoldDB" id="D8TYN3"/>
<evidence type="ECO:0000256" key="3">
    <source>
        <dbReference type="ARBA" id="ARBA00023274"/>
    </source>
</evidence>
<dbReference type="PROSITE" id="PS50159">
    <property type="entry name" value="RIBOSOMAL_S13_2"/>
    <property type="match status" value="1"/>
</dbReference>
<dbReference type="Gene3D" id="1.10.8.50">
    <property type="match status" value="1"/>
</dbReference>
<dbReference type="GO" id="GO:0006412">
    <property type="term" value="P:translation"/>
    <property type="evidence" value="ECO:0007669"/>
    <property type="project" value="InterPro"/>
</dbReference>
<keyword evidence="3" id="KW-0687">Ribonucleoprotein</keyword>
<accession>D8TYN3</accession>
<dbReference type="RefSeq" id="XP_002951531.1">
    <property type="nucleotide sequence ID" value="XM_002951485.1"/>
</dbReference>
<evidence type="ECO:0000256" key="2">
    <source>
        <dbReference type="ARBA" id="ARBA00022980"/>
    </source>
</evidence>
<dbReference type="GO" id="GO:0003735">
    <property type="term" value="F:structural constituent of ribosome"/>
    <property type="evidence" value="ECO:0007669"/>
    <property type="project" value="InterPro"/>
</dbReference>
<dbReference type="GeneID" id="9615697"/>
<evidence type="ECO:0000256" key="1">
    <source>
        <dbReference type="ARBA" id="ARBA00008080"/>
    </source>
</evidence>
<evidence type="ECO:0000313" key="5">
    <source>
        <dbReference type="Proteomes" id="UP000001058"/>
    </source>
</evidence>
<proteinExistence type="inferred from homology"/>
<name>D8TYN3_VOLCA</name>
<dbReference type="Proteomes" id="UP000001058">
    <property type="component" value="Unassembled WGS sequence"/>
</dbReference>
<dbReference type="GO" id="GO:1990904">
    <property type="term" value="C:ribonucleoprotein complex"/>
    <property type="evidence" value="ECO:0007669"/>
    <property type="project" value="UniProtKB-KW"/>
</dbReference>
<dbReference type="GO" id="GO:0005840">
    <property type="term" value="C:ribosome"/>
    <property type="evidence" value="ECO:0007669"/>
    <property type="project" value="UniProtKB-KW"/>
</dbReference>
<dbReference type="GO" id="GO:0003723">
    <property type="term" value="F:RNA binding"/>
    <property type="evidence" value="ECO:0007669"/>
    <property type="project" value="InterPro"/>
</dbReference>
<sequence length="81" mass="8789">MGSLVQGDDFPHNLRLLNTNVDGKNKIMYAMTAIKGIGRRFPKQVCKKAEVEITVIGDPVQTETAIWSSLAGSGLRLTSLS</sequence>
<keyword evidence="2" id="KW-0689">Ribosomal protein</keyword>
<dbReference type="InterPro" id="IPR001892">
    <property type="entry name" value="Ribosomal_uS13"/>
</dbReference>
<dbReference type="STRING" id="3068.D8TYN3"/>
<dbReference type="InParanoid" id="D8TYN3"/>
<protein>
    <submittedName>
        <fullName evidence="4">Uncharacterized protein</fullName>
    </submittedName>
</protein>
<dbReference type="KEGG" id="vcn:VOLCADRAFT_61524"/>
<keyword evidence="5" id="KW-1185">Reference proteome</keyword>